<evidence type="ECO:0000256" key="5">
    <source>
        <dbReference type="ARBA" id="ARBA00023320"/>
    </source>
</evidence>
<dbReference type="GO" id="GO:0007218">
    <property type="term" value="P:neuropeptide signaling pathway"/>
    <property type="evidence" value="ECO:0007669"/>
    <property type="project" value="UniProtKB-KW"/>
</dbReference>
<dbReference type="Pfam" id="PF01581">
    <property type="entry name" value="FARP"/>
    <property type="match status" value="6"/>
</dbReference>
<sequence length="323" mass="36504">MTRSCVMPLAAWVLLATFSWCSYAHAAHAAPVPPVAAALSSPSQGFGSNNSEDDSVAQPEKRLLKYFHPESQAWMDDGGDLYPISQEGSKRAYSDRNYLRFGRSDVDKRNRNFLRFGRSDLGDYDNSDDETLNDSLVKRSRNFLRFGRSVNRQLNALSCDGCDEHNYPGTNPIPPPIPVQSMVPAKQDIAHTIESPEPDDSTSQRMKRAAVPTANDYGSMSSYSPIVWARGFQPEEEIITVSSEDPQDVNKRALDRNFLRFGRDRNFLRFGRNRNFLRFGKRDRSNEYRPSSPSESSESLVAVSPAEYSRNVRAPQRNFLRFG</sequence>
<reference evidence="8" key="1">
    <citation type="journal article" date="2006" name="J. Comp. Neurol.">
        <title>Characteristic expression patterns of allatostatin-like peptide, FMRFamide-related peptide, orcokinin, tachykinin-related peptide, and SIFamide in the olfactory system of crayfish Procambarus clarkii.</title>
        <authorList>
            <person name="Yasuda-Kamatani Y."/>
            <person name="Yasuda A."/>
        </authorList>
    </citation>
    <scope>NUCLEOTIDE SEQUENCE</scope>
</reference>
<dbReference type="GO" id="GO:0005576">
    <property type="term" value="C:extracellular region"/>
    <property type="evidence" value="ECO:0007669"/>
    <property type="project" value="UniProtKB-SubCell"/>
</dbReference>
<keyword evidence="7" id="KW-0732">Signal</keyword>
<dbReference type="PANTHER" id="PTHR20986:SF24">
    <property type="entry name" value="FMRFAMIDE-LIKE NEUROPEPTIDES 1"/>
    <property type="match status" value="1"/>
</dbReference>
<organism evidence="8">
    <name type="scientific">Procambarus clarkii</name>
    <name type="common">Red swamp crayfish</name>
    <dbReference type="NCBI Taxonomy" id="6728"/>
    <lineage>
        <taxon>Eukaryota</taxon>
        <taxon>Metazoa</taxon>
        <taxon>Ecdysozoa</taxon>
        <taxon>Arthropoda</taxon>
        <taxon>Crustacea</taxon>
        <taxon>Multicrustacea</taxon>
        <taxon>Malacostraca</taxon>
        <taxon>Eumalacostraca</taxon>
        <taxon>Eucarida</taxon>
        <taxon>Decapoda</taxon>
        <taxon>Pleocyemata</taxon>
        <taxon>Astacidea</taxon>
        <taxon>Astacoidea</taxon>
        <taxon>Cambaridae</taxon>
        <taxon>Procambarus</taxon>
    </lineage>
</organism>
<dbReference type="OrthoDB" id="6371148at2759"/>
<dbReference type="PANTHER" id="PTHR20986">
    <property type="entry name" value="FMRFAMIDE-RELATED PEPTIDES"/>
    <property type="match status" value="1"/>
</dbReference>
<name>Q4JF86_PROCL</name>
<protein>
    <submittedName>
        <fullName evidence="8">FLRFamide protein B</fullName>
    </submittedName>
</protein>
<feature type="signal peptide" evidence="7">
    <location>
        <begin position="1"/>
        <end position="29"/>
    </location>
</feature>
<keyword evidence="4" id="KW-0027">Amidation</keyword>
<comment type="similarity">
    <text evidence="2">Belongs to the FARP (FMRFamide related peptide) family.</text>
</comment>
<feature type="compositionally biased region" description="Low complexity" evidence="6">
    <location>
        <begin position="290"/>
        <end position="304"/>
    </location>
</feature>
<comment type="subcellular location">
    <subcellularLocation>
        <location evidence="1">Secreted</location>
    </subcellularLocation>
</comment>
<evidence type="ECO:0000256" key="4">
    <source>
        <dbReference type="ARBA" id="ARBA00022815"/>
    </source>
</evidence>
<evidence type="ECO:0000256" key="2">
    <source>
        <dbReference type="ARBA" id="ARBA00006356"/>
    </source>
</evidence>
<dbReference type="EMBL" id="AB158643">
    <property type="protein sequence ID" value="BAE06263.1"/>
    <property type="molecule type" value="mRNA"/>
</dbReference>
<keyword evidence="5" id="KW-0527">Neuropeptide</keyword>
<accession>Q4JF86</accession>
<dbReference type="InterPro" id="IPR002544">
    <property type="entry name" value="FMRFamid-related_peptide-like"/>
</dbReference>
<dbReference type="InterPro" id="IPR051041">
    <property type="entry name" value="FMRFamide-related_np"/>
</dbReference>
<evidence type="ECO:0000256" key="1">
    <source>
        <dbReference type="ARBA" id="ARBA00004613"/>
    </source>
</evidence>
<evidence type="ECO:0000256" key="3">
    <source>
        <dbReference type="ARBA" id="ARBA00022525"/>
    </source>
</evidence>
<evidence type="ECO:0000256" key="6">
    <source>
        <dbReference type="SAM" id="MobiDB-lite"/>
    </source>
</evidence>
<feature type="region of interest" description="Disordered" evidence="6">
    <location>
        <begin position="283"/>
        <end position="304"/>
    </location>
</feature>
<dbReference type="AlphaFoldDB" id="Q4JF86"/>
<proteinExistence type="evidence at transcript level"/>
<evidence type="ECO:0000256" key="7">
    <source>
        <dbReference type="SAM" id="SignalP"/>
    </source>
</evidence>
<evidence type="ECO:0000313" key="8">
    <source>
        <dbReference type="EMBL" id="BAE06263.1"/>
    </source>
</evidence>
<feature type="chain" id="PRO_5004239316" evidence="7">
    <location>
        <begin position="30"/>
        <end position="323"/>
    </location>
</feature>
<keyword evidence="3" id="KW-0964">Secreted</keyword>